<keyword evidence="12" id="KW-0131">Cell cycle</keyword>
<dbReference type="SMART" id="SM00062">
    <property type="entry name" value="PBPb"/>
    <property type="match status" value="1"/>
</dbReference>
<dbReference type="SUPFAM" id="SSF52172">
    <property type="entry name" value="CheY-like"/>
    <property type="match status" value="1"/>
</dbReference>
<feature type="domain" description="PAS" evidence="19">
    <location>
        <begin position="319"/>
        <end position="394"/>
    </location>
</feature>
<evidence type="ECO:0000256" key="1">
    <source>
        <dbReference type="ARBA" id="ARBA00000085"/>
    </source>
</evidence>
<dbReference type="PANTHER" id="PTHR45339:SF1">
    <property type="entry name" value="HYBRID SIGNAL TRANSDUCTION HISTIDINE KINASE J"/>
    <property type="match status" value="1"/>
</dbReference>
<feature type="modified residue" description="4-aspartylphosphate" evidence="14">
    <location>
        <position position="1169"/>
    </location>
</feature>
<evidence type="ECO:0000259" key="18">
    <source>
        <dbReference type="PROSITE" id="PS50110"/>
    </source>
</evidence>
<dbReference type="PROSITE" id="PS50113">
    <property type="entry name" value="PAC"/>
    <property type="match status" value="3"/>
</dbReference>
<dbReference type="InterPro" id="IPR003594">
    <property type="entry name" value="HATPase_dom"/>
</dbReference>
<dbReference type="GO" id="GO:0005524">
    <property type="term" value="F:ATP binding"/>
    <property type="evidence" value="ECO:0007669"/>
    <property type="project" value="UniProtKB-KW"/>
</dbReference>
<evidence type="ECO:0000256" key="5">
    <source>
        <dbReference type="ARBA" id="ARBA00022553"/>
    </source>
</evidence>
<evidence type="ECO:0000256" key="7">
    <source>
        <dbReference type="ARBA" id="ARBA00022741"/>
    </source>
</evidence>
<evidence type="ECO:0000256" key="3">
    <source>
        <dbReference type="ARBA" id="ARBA00006402"/>
    </source>
</evidence>
<dbReference type="InterPro" id="IPR000700">
    <property type="entry name" value="PAS-assoc_C"/>
</dbReference>
<dbReference type="GO" id="GO:0000155">
    <property type="term" value="F:phosphorelay sensor kinase activity"/>
    <property type="evidence" value="ECO:0007669"/>
    <property type="project" value="InterPro"/>
</dbReference>
<dbReference type="CDD" id="cd17546">
    <property type="entry name" value="REC_hyHK_CKI1_RcsC-like"/>
    <property type="match status" value="1"/>
</dbReference>
<dbReference type="NCBIfam" id="TIGR00229">
    <property type="entry name" value="sensory_box"/>
    <property type="match status" value="3"/>
</dbReference>
<comment type="similarity">
    <text evidence="3">In the N-terminal section; belongs to the phytochrome family.</text>
</comment>
<feature type="domain" description="PAC" evidence="20">
    <location>
        <begin position="798"/>
        <end position="851"/>
    </location>
</feature>
<keyword evidence="16" id="KW-0812">Transmembrane</keyword>
<dbReference type="GO" id="GO:0016020">
    <property type="term" value="C:membrane"/>
    <property type="evidence" value="ECO:0007669"/>
    <property type="project" value="UniProtKB-SubCell"/>
</dbReference>
<dbReference type="Gene3D" id="1.10.287.130">
    <property type="match status" value="1"/>
</dbReference>
<dbReference type="Pfam" id="PF00072">
    <property type="entry name" value="Response_reg"/>
    <property type="match status" value="1"/>
</dbReference>
<dbReference type="SMART" id="SM00091">
    <property type="entry name" value="PAS"/>
    <property type="match status" value="3"/>
</dbReference>
<keyword evidence="9" id="KW-0067">ATP-binding</keyword>
<keyword evidence="11 16" id="KW-0472">Membrane</keyword>
<evidence type="ECO:0000256" key="16">
    <source>
        <dbReference type="SAM" id="Phobius"/>
    </source>
</evidence>
<proteinExistence type="inferred from homology"/>
<dbReference type="EC" id="2.7.13.3" evidence="4"/>
<evidence type="ECO:0000313" key="22">
    <source>
        <dbReference type="Proteomes" id="UP000053370"/>
    </source>
</evidence>
<evidence type="ECO:0000259" key="20">
    <source>
        <dbReference type="PROSITE" id="PS50113"/>
    </source>
</evidence>
<evidence type="ECO:0000256" key="10">
    <source>
        <dbReference type="ARBA" id="ARBA00023012"/>
    </source>
</evidence>
<dbReference type="Pfam" id="PF08448">
    <property type="entry name" value="PAS_4"/>
    <property type="match status" value="1"/>
</dbReference>
<dbReference type="Gene3D" id="3.40.190.10">
    <property type="entry name" value="Periplasmic binding protein-like II"/>
    <property type="match status" value="2"/>
</dbReference>
<keyword evidence="7" id="KW-0547">Nucleotide-binding</keyword>
<dbReference type="InterPro" id="IPR013655">
    <property type="entry name" value="PAS_fold_3"/>
</dbReference>
<comment type="subcellular location">
    <subcellularLocation>
        <location evidence="2">Membrane</location>
    </subcellularLocation>
</comment>
<dbReference type="Gene3D" id="3.40.50.2300">
    <property type="match status" value="1"/>
</dbReference>
<sequence>MKNTMKFFMFFETRSPRILNLILSLFFLIFWLMFIVPSVQSESKTIRVGLYENEPKIFLNKEGNPDGFFVDLLSEIAYKEKWSINYFPCEWDECLEALDNGSIDLMPDVAFSPQRDEIFDFNQIPVFKSWSRIYSNKDFPIEWINQLEGKKISILRDSIQLPLFQEMIAKDKLSVEIVLVNSQSEAFELASNGTVAAALTNQFFGDYHTQKYELKKTNILLFPSSLFFAVDNGKNHDLLDQIDIQLALWQNDTRSVYYKIADRWLNPSTTGKWPRIVLIFLFSAILLLGVAMGWIALLRKEVNERTRHLMEANAKNLENEERYRSILGVTTDYIFSSVVDENGSVRTSWVGGAFEKITGYTFQEYLDHGGWRAHVYPEDLKIDDRDMEKLRRNESIISDIRTVTKDGRIVWVRSYSRPVWDAENHRLIGINGAVQDITEKKIIEENLIASEHRNKVIVDAIPDLLFRIRKDGTFLDYHSAGDFLFLDLPDQFIGKNIRDLISEEISSVCMGAVEKAFEEKRTQFFEYQLQREGQVFTYESRVVANSVAGEAVLIIRDVTDQRNNEKKLRESEEKYRNLSRELERRVDERTAEVQDLYDHAPIGYHSLDRNGVFQMINETELKWLGYSEKEIVGEKTELEIATPESQEKIKATFSQFIENGSISNLELEYVRKDGSVFPVIISAVGIYDSDGNFIRSRTAVFDNSERKEIEEEIRRVNNFSDIAFELSKSGYWYIPLDNKGNFYASDRVVEICGEEVRNDHCYSLEKDCLINARLGDFDLATEAFRAIYDTISGKIDRFDVEFIYKRPIDGRNIWIHETGNVLRDKNGKRMLISGVLQDITSQKQMESELKAAKEAAEDANKAKSIFLANMSHEIRTPMNAILGFSQIIRKSNQLDEKNREFLDIINRSGEHLLTLINEILEMSKIEAGHSTYNPAEFSLPSLIKDIQNMFIPKIKGKDLILTVQLDSKLPQFIISDENKLKAILINLIGNAVKFTEEGEISIICHAEKNNSSSDPRSLNLFIDVKDTGIGIQADDIPKLFQKFEQTQRGSQVIGGTGLGLAISKGHAKLMGGDITVISTPGKGSCFHVVIEVQECEEISKPVDRIEKQVIGLKPGLNDIRILIVDDNEENRLVIKDLLDPIGFTTMVAEDGGKAIEAVQKVKPDLIFMDIRMPNIDGFEAARRILAMELTKSTPIIALTATVLNLDTQKIMDSGMRGYISKPFKDYELFSVIEEQLGKIFIYQEEQVETENQKNLKESLLTRSDMALIPATMLSQLKNVTLNAQFDKLMELIEEISDISPNLSYQLRKMADRYQYDDLLRLFENNGKK</sequence>
<dbReference type="Gene3D" id="3.30.450.20">
    <property type="entry name" value="PAS domain"/>
    <property type="match status" value="4"/>
</dbReference>
<reference evidence="21" key="1">
    <citation type="journal article" date="2015" name="Genome Announc.">
        <title>Draft Genome Sequence of Anaerolineae Strain TC1, a Novel Isolate from a Methanogenic Wastewater Treatment System.</title>
        <authorList>
            <person name="Matsuura N."/>
            <person name="Tourlousse D.M."/>
            <person name="Sun L."/>
            <person name="Toyonaga M."/>
            <person name="Kuroda K."/>
            <person name="Ohashi A."/>
            <person name="Cruz R."/>
            <person name="Yamaguchi T."/>
            <person name="Sekiguchi Y."/>
        </authorList>
    </citation>
    <scope>NUCLEOTIDE SEQUENCE [LARGE SCALE GENOMIC DNA]</scope>
    <source>
        <strain evidence="21">TC1</strain>
    </source>
</reference>
<dbReference type="CDD" id="cd16922">
    <property type="entry name" value="HATPase_EvgS-ArcB-TorS-like"/>
    <property type="match status" value="1"/>
</dbReference>
<dbReference type="InterPro" id="IPR035965">
    <property type="entry name" value="PAS-like_dom_sf"/>
</dbReference>
<feature type="domain" description="Response regulatory" evidence="18">
    <location>
        <begin position="1120"/>
        <end position="1236"/>
    </location>
</feature>
<name>A0A0S7BYV9_9CHLR</name>
<accession>A0A0S7BYV9</accession>
<dbReference type="Pfam" id="PF00497">
    <property type="entry name" value="SBP_bac_3"/>
    <property type="match status" value="1"/>
</dbReference>
<dbReference type="CDD" id="cd00082">
    <property type="entry name" value="HisKA"/>
    <property type="match status" value="1"/>
</dbReference>
<dbReference type="InterPro" id="IPR001789">
    <property type="entry name" value="Sig_transdc_resp-reg_receiver"/>
</dbReference>
<dbReference type="SMART" id="SM00388">
    <property type="entry name" value="HisKA"/>
    <property type="match status" value="1"/>
</dbReference>
<dbReference type="SMART" id="SM00387">
    <property type="entry name" value="HATPase_c"/>
    <property type="match status" value="1"/>
</dbReference>
<dbReference type="OrthoDB" id="9801651at2"/>
<keyword evidence="5 14" id="KW-0597">Phosphoprotein</keyword>
<keyword evidence="8" id="KW-0418">Kinase</keyword>
<evidence type="ECO:0000256" key="13">
    <source>
        <dbReference type="ARBA" id="ARBA00074306"/>
    </source>
</evidence>
<feature type="domain" description="PAC" evidence="20">
    <location>
        <begin position="396"/>
        <end position="449"/>
    </location>
</feature>
<evidence type="ECO:0000256" key="4">
    <source>
        <dbReference type="ARBA" id="ARBA00012438"/>
    </source>
</evidence>
<dbReference type="PROSITE" id="PS50109">
    <property type="entry name" value="HIS_KIN"/>
    <property type="match status" value="1"/>
</dbReference>
<feature type="domain" description="Histidine kinase" evidence="17">
    <location>
        <begin position="869"/>
        <end position="1094"/>
    </location>
</feature>
<dbReference type="SMART" id="SM00086">
    <property type="entry name" value="PAC"/>
    <property type="match status" value="3"/>
</dbReference>
<keyword evidence="10" id="KW-0902">Two-component regulatory system</keyword>
<evidence type="ECO:0000256" key="15">
    <source>
        <dbReference type="SAM" id="Coils"/>
    </source>
</evidence>
<dbReference type="InterPro" id="IPR036097">
    <property type="entry name" value="HisK_dim/P_sf"/>
</dbReference>
<keyword evidence="6" id="KW-0808">Transferase</keyword>
<dbReference type="InterPro" id="IPR004358">
    <property type="entry name" value="Sig_transdc_His_kin-like_C"/>
</dbReference>
<dbReference type="InterPro" id="IPR001638">
    <property type="entry name" value="Solute-binding_3/MltF_N"/>
</dbReference>
<evidence type="ECO:0000256" key="2">
    <source>
        <dbReference type="ARBA" id="ARBA00004370"/>
    </source>
</evidence>
<dbReference type="PATRIC" id="fig|1678840.3.peg.3085"/>
<feature type="domain" description="PAS" evidence="19">
    <location>
        <begin position="589"/>
        <end position="660"/>
    </location>
</feature>
<dbReference type="SUPFAM" id="SSF53850">
    <property type="entry name" value="Periplasmic binding protein-like II"/>
    <property type="match status" value="1"/>
</dbReference>
<evidence type="ECO:0000256" key="14">
    <source>
        <dbReference type="PROSITE-ProRule" id="PRU00169"/>
    </source>
</evidence>
<dbReference type="SMART" id="SM00448">
    <property type="entry name" value="REC"/>
    <property type="match status" value="1"/>
</dbReference>
<dbReference type="EMBL" id="DF968181">
    <property type="protein sequence ID" value="GAP41603.1"/>
    <property type="molecule type" value="Genomic_DNA"/>
</dbReference>
<evidence type="ECO:0000256" key="9">
    <source>
        <dbReference type="ARBA" id="ARBA00022840"/>
    </source>
</evidence>
<dbReference type="Pfam" id="PF13426">
    <property type="entry name" value="PAS_9"/>
    <property type="match status" value="1"/>
</dbReference>
<dbReference type="InterPro" id="IPR013656">
    <property type="entry name" value="PAS_4"/>
</dbReference>
<dbReference type="FunFam" id="1.10.287.130:FF:000038">
    <property type="entry name" value="Sensory transduction histidine kinase"/>
    <property type="match status" value="1"/>
</dbReference>
<dbReference type="InterPro" id="IPR005467">
    <property type="entry name" value="His_kinase_dom"/>
</dbReference>
<organism evidence="21">
    <name type="scientific">Flexilinea flocculi</name>
    <dbReference type="NCBI Taxonomy" id="1678840"/>
    <lineage>
        <taxon>Bacteria</taxon>
        <taxon>Bacillati</taxon>
        <taxon>Chloroflexota</taxon>
        <taxon>Anaerolineae</taxon>
        <taxon>Anaerolineales</taxon>
        <taxon>Anaerolineaceae</taxon>
        <taxon>Flexilinea</taxon>
    </lineage>
</organism>
<dbReference type="Pfam" id="PF00512">
    <property type="entry name" value="HisKA"/>
    <property type="match status" value="1"/>
</dbReference>
<feature type="domain" description="PAC" evidence="20">
    <location>
        <begin position="663"/>
        <end position="715"/>
    </location>
</feature>
<dbReference type="PRINTS" id="PR00344">
    <property type="entry name" value="BCTRLSENSOR"/>
</dbReference>
<evidence type="ECO:0000259" key="19">
    <source>
        <dbReference type="PROSITE" id="PS50112"/>
    </source>
</evidence>
<dbReference type="CDD" id="cd00130">
    <property type="entry name" value="PAS"/>
    <property type="match status" value="3"/>
</dbReference>
<dbReference type="InterPro" id="IPR011006">
    <property type="entry name" value="CheY-like_superfamily"/>
</dbReference>
<comment type="catalytic activity">
    <reaction evidence="1">
        <text>ATP + protein L-histidine = ADP + protein N-phospho-L-histidine.</text>
        <dbReference type="EC" id="2.7.13.3"/>
    </reaction>
</comment>
<feature type="coiled-coil region" evidence="15">
    <location>
        <begin position="561"/>
        <end position="592"/>
    </location>
</feature>
<gene>
    <name evidence="21" type="ORF">ATC1_131595</name>
</gene>
<dbReference type="SUPFAM" id="SSF55874">
    <property type="entry name" value="ATPase domain of HSP90 chaperone/DNA topoisomerase II/histidine kinase"/>
    <property type="match status" value="1"/>
</dbReference>
<evidence type="ECO:0000256" key="11">
    <source>
        <dbReference type="ARBA" id="ARBA00023136"/>
    </source>
</evidence>
<evidence type="ECO:0000256" key="6">
    <source>
        <dbReference type="ARBA" id="ARBA00022679"/>
    </source>
</evidence>
<keyword evidence="15" id="KW-0175">Coiled coil</keyword>
<dbReference type="SUPFAM" id="SSF55785">
    <property type="entry name" value="PYP-like sensor domain (PAS domain)"/>
    <property type="match status" value="4"/>
</dbReference>
<dbReference type="FunFam" id="3.30.565.10:FF:000010">
    <property type="entry name" value="Sensor histidine kinase RcsC"/>
    <property type="match status" value="1"/>
</dbReference>
<evidence type="ECO:0000313" key="21">
    <source>
        <dbReference type="EMBL" id="GAP41603.1"/>
    </source>
</evidence>
<evidence type="ECO:0000256" key="8">
    <source>
        <dbReference type="ARBA" id="ARBA00022777"/>
    </source>
</evidence>
<dbReference type="InterPro" id="IPR000014">
    <property type="entry name" value="PAS"/>
</dbReference>
<evidence type="ECO:0000256" key="12">
    <source>
        <dbReference type="ARBA" id="ARBA00023306"/>
    </source>
</evidence>
<dbReference type="PANTHER" id="PTHR45339">
    <property type="entry name" value="HYBRID SIGNAL TRANSDUCTION HISTIDINE KINASE J"/>
    <property type="match status" value="1"/>
</dbReference>
<protein>
    <recommendedName>
        <fullName evidence="13">Circadian input-output histidine kinase CikA</fullName>
        <ecNumber evidence="4">2.7.13.3</ecNumber>
    </recommendedName>
</protein>
<dbReference type="Pfam" id="PF02518">
    <property type="entry name" value="HATPase_c"/>
    <property type="match status" value="1"/>
</dbReference>
<dbReference type="InterPro" id="IPR003661">
    <property type="entry name" value="HisK_dim/P_dom"/>
</dbReference>
<dbReference type="STRING" id="1678840.ATC1_131595"/>
<evidence type="ECO:0000259" key="17">
    <source>
        <dbReference type="PROSITE" id="PS50109"/>
    </source>
</evidence>
<dbReference type="RefSeq" id="WP_082174804.1">
    <property type="nucleotide sequence ID" value="NZ_DF968181.1"/>
</dbReference>
<dbReference type="InterPro" id="IPR036890">
    <property type="entry name" value="HATPase_C_sf"/>
</dbReference>
<keyword evidence="16" id="KW-1133">Transmembrane helix</keyword>
<dbReference type="Pfam" id="PF08447">
    <property type="entry name" value="PAS_3"/>
    <property type="match status" value="1"/>
</dbReference>
<dbReference type="Proteomes" id="UP000053370">
    <property type="component" value="Unassembled WGS sequence"/>
</dbReference>
<dbReference type="PROSITE" id="PS50112">
    <property type="entry name" value="PAS"/>
    <property type="match status" value="2"/>
</dbReference>
<dbReference type="PROSITE" id="PS50110">
    <property type="entry name" value="RESPONSE_REGULATORY"/>
    <property type="match status" value="1"/>
</dbReference>
<feature type="transmembrane region" description="Helical" evidence="16">
    <location>
        <begin position="276"/>
        <end position="298"/>
    </location>
</feature>
<keyword evidence="22" id="KW-1185">Reference proteome</keyword>
<dbReference type="SUPFAM" id="SSF47384">
    <property type="entry name" value="Homodimeric domain of signal transducing histidine kinase"/>
    <property type="match status" value="1"/>
</dbReference>
<dbReference type="InterPro" id="IPR001610">
    <property type="entry name" value="PAC"/>
</dbReference>
<dbReference type="Gene3D" id="3.30.565.10">
    <property type="entry name" value="Histidine kinase-like ATPase, C-terminal domain"/>
    <property type="match status" value="1"/>
</dbReference>